<dbReference type="RefSeq" id="XP_012195637.1">
    <property type="nucleotide sequence ID" value="XM_012340247.1"/>
</dbReference>
<sequence length="174" mass="17969">MSAARPVLVQAALRLARLASSSSLRASHCAMTAALPQRPEVAPRSSARRMARARPVLPASSSSLPALHFLAPASWASRHPATHCASSSSPRASHCGAAHPSSLLVGSSSSLQASGSWPAADPSCLSWTACASAVPCPRATWVGRAAAACREMHSVAAWGLVSCCVSAARRRRRP</sequence>
<reference evidence="1 2" key="1">
    <citation type="journal article" date="2013" name="PLoS Genet.">
        <title>Distinctive expansion of potential virulence genes in the genome of the oomycete fish pathogen Saprolegnia parasitica.</title>
        <authorList>
            <person name="Jiang R.H."/>
            <person name="de Bruijn I."/>
            <person name="Haas B.J."/>
            <person name="Belmonte R."/>
            <person name="Lobach L."/>
            <person name="Christie J."/>
            <person name="van den Ackerveken G."/>
            <person name="Bottin A."/>
            <person name="Bulone V."/>
            <person name="Diaz-Moreno S.M."/>
            <person name="Dumas B."/>
            <person name="Fan L."/>
            <person name="Gaulin E."/>
            <person name="Govers F."/>
            <person name="Grenville-Briggs L.J."/>
            <person name="Horner N.R."/>
            <person name="Levin J.Z."/>
            <person name="Mammella M."/>
            <person name="Meijer H.J."/>
            <person name="Morris P."/>
            <person name="Nusbaum C."/>
            <person name="Oome S."/>
            <person name="Phillips A.J."/>
            <person name="van Rooyen D."/>
            <person name="Rzeszutek E."/>
            <person name="Saraiva M."/>
            <person name="Secombes C.J."/>
            <person name="Seidl M.F."/>
            <person name="Snel B."/>
            <person name="Stassen J.H."/>
            <person name="Sykes S."/>
            <person name="Tripathy S."/>
            <person name="van den Berg H."/>
            <person name="Vega-Arreguin J.C."/>
            <person name="Wawra S."/>
            <person name="Young S.K."/>
            <person name="Zeng Q."/>
            <person name="Dieguez-Uribeondo J."/>
            <person name="Russ C."/>
            <person name="Tyler B.M."/>
            <person name="van West P."/>
        </authorList>
    </citation>
    <scope>NUCLEOTIDE SEQUENCE [LARGE SCALE GENOMIC DNA]</scope>
    <source>
        <strain evidence="1 2">CBS 223.65</strain>
    </source>
</reference>
<dbReference type="GeneID" id="24140638"/>
<evidence type="ECO:0000313" key="2">
    <source>
        <dbReference type="Proteomes" id="UP000030745"/>
    </source>
</evidence>
<dbReference type="AlphaFoldDB" id="A0A067CWF6"/>
<name>A0A067CWF6_SAPPC</name>
<gene>
    <name evidence="1" type="ORF">SPRG_19216</name>
</gene>
<accession>A0A067CWF6</accession>
<dbReference type="EMBL" id="KK583192">
    <property type="protein sequence ID" value="KDO33585.1"/>
    <property type="molecule type" value="Genomic_DNA"/>
</dbReference>
<protein>
    <submittedName>
        <fullName evidence="1">Uncharacterized protein</fullName>
    </submittedName>
</protein>
<organism evidence="1 2">
    <name type="scientific">Saprolegnia parasitica (strain CBS 223.65)</name>
    <dbReference type="NCBI Taxonomy" id="695850"/>
    <lineage>
        <taxon>Eukaryota</taxon>
        <taxon>Sar</taxon>
        <taxon>Stramenopiles</taxon>
        <taxon>Oomycota</taxon>
        <taxon>Saprolegniomycetes</taxon>
        <taxon>Saprolegniales</taxon>
        <taxon>Saprolegniaceae</taxon>
        <taxon>Saprolegnia</taxon>
    </lineage>
</organism>
<dbReference type="Proteomes" id="UP000030745">
    <property type="component" value="Unassembled WGS sequence"/>
</dbReference>
<dbReference type="KEGG" id="spar:SPRG_19216"/>
<dbReference type="VEuPathDB" id="FungiDB:SPRG_19216"/>
<evidence type="ECO:0000313" key="1">
    <source>
        <dbReference type="EMBL" id="KDO33585.1"/>
    </source>
</evidence>
<keyword evidence="2" id="KW-1185">Reference proteome</keyword>
<proteinExistence type="predicted"/>